<dbReference type="PANTHER" id="PTHR10177">
    <property type="entry name" value="CYCLINS"/>
    <property type="match status" value="1"/>
</dbReference>
<dbReference type="Proteomes" id="UP000494165">
    <property type="component" value="Unassembled WGS sequence"/>
</dbReference>
<dbReference type="SUPFAM" id="SSF47954">
    <property type="entry name" value="Cyclin-like"/>
    <property type="match status" value="1"/>
</dbReference>
<name>A0A8S1CEJ2_9INSE</name>
<comment type="caution">
    <text evidence="3">The sequence shown here is derived from an EMBL/GenBank/DDBJ whole genome shotgun (WGS) entry which is preliminary data.</text>
</comment>
<gene>
    <name evidence="3" type="ORF">CLODIP_2_CD12162</name>
</gene>
<dbReference type="SMART" id="SM00385">
    <property type="entry name" value="CYCLIN"/>
    <property type="match status" value="1"/>
</dbReference>
<reference evidence="3 4" key="1">
    <citation type="submission" date="2020-04" db="EMBL/GenBank/DDBJ databases">
        <authorList>
            <person name="Alioto T."/>
            <person name="Alioto T."/>
            <person name="Gomez Garrido J."/>
        </authorList>
    </citation>
    <scope>NUCLEOTIDE SEQUENCE [LARGE SCALE GENOMIC DNA]</scope>
</reference>
<feature type="domain" description="Cyclin-like" evidence="2">
    <location>
        <begin position="49"/>
        <end position="135"/>
    </location>
</feature>
<keyword evidence="4" id="KW-1185">Reference proteome</keyword>
<keyword evidence="1" id="KW-0195">Cyclin</keyword>
<evidence type="ECO:0000313" key="3">
    <source>
        <dbReference type="EMBL" id="CAB3370147.1"/>
    </source>
</evidence>
<protein>
    <recommendedName>
        <fullName evidence="2">Cyclin-like domain-containing protein</fullName>
    </recommendedName>
</protein>
<evidence type="ECO:0000313" key="4">
    <source>
        <dbReference type="Proteomes" id="UP000494165"/>
    </source>
</evidence>
<dbReference type="EMBL" id="CADEPI010000050">
    <property type="protein sequence ID" value="CAB3370147.1"/>
    <property type="molecule type" value="Genomic_DNA"/>
</dbReference>
<dbReference type="Gene3D" id="1.10.472.10">
    <property type="entry name" value="Cyclin-like"/>
    <property type="match status" value="1"/>
</dbReference>
<evidence type="ECO:0000259" key="2">
    <source>
        <dbReference type="SMART" id="SM00385"/>
    </source>
</evidence>
<dbReference type="InterPro" id="IPR036915">
    <property type="entry name" value="Cyclin-like_sf"/>
</dbReference>
<accession>A0A8S1CEJ2</accession>
<dbReference type="InterPro" id="IPR039361">
    <property type="entry name" value="Cyclin"/>
</dbReference>
<proteinExistence type="inferred from homology"/>
<evidence type="ECO:0000256" key="1">
    <source>
        <dbReference type="RuleBase" id="RU000383"/>
    </source>
</evidence>
<dbReference type="AlphaFoldDB" id="A0A8S1CEJ2"/>
<dbReference type="OrthoDB" id="769138at2759"/>
<dbReference type="InterPro" id="IPR013763">
    <property type="entry name" value="Cyclin-like_dom"/>
</dbReference>
<sequence>MVLNNEEEAWLRLETLISQEPQFQPLLQLPSLARDENEVTSGMRDETVQVLRCLKVCFDLPAEVLLLATLSMDRFLTKMRALRRHLAVIGVAALHLAAESLRPSSGCPELSRLAIVSQCGCTAADLARMSGLMQIKLGSTIAATALDFLNAFRSILGLTGPDSSGLEVLAADSACSNFRPCELALVLLFLHIDGCPEKVRDSLAKPIGEIYDVCKVLRIFNYKFSSFNAKILEGWEFVIFWVILRVI</sequence>
<comment type="similarity">
    <text evidence="1">Belongs to the cyclin family.</text>
</comment>
<dbReference type="InterPro" id="IPR006671">
    <property type="entry name" value="Cyclin_N"/>
</dbReference>
<organism evidence="3 4">
    <name type="scientific">Cloeon dipterum</name>
    <dbReference type="NCBI Taxonomy" id="197152"/>
    <lineage>
        <taxon>Eukaryota</taxon>
        <taxon>Metazoa</taxon>
        <taxon>Ecdysozoa</taxon>
        <taxon>Arthropoda</taxon>
        <taxon>Hexapoda</taxon>
        <taxon>Insecta</taxon>
        <taxon>Pterygota</taxon>
        <taxon>Palaeoptera</taxon>
        <taxon>Ephemeroptera</taxon>
        <taxon>Pisciforma</taxon>
        <taxon>Baetidae</taxon>
        <taxon>Cloeon</taxon>
    </lineage>
</organism>
<dbReference type="Pfam" id="PF00134">
    <property type="entry name" value="Cyclin_N"/>
    <property type="match status" value="1"/>
</dbReference>